<reference evidence="2" key="1">
    <citation type="submission" date="2022-11" db="UniProtKB">
        <authorList>
            <consortium name="WormBaseParasite"/>
        </authorList>
    </citation>
    <scope>IDENTIFICATION</scope>
</reference>
<dbReference type="InterPro" id="IPR036445">
    <property type="entry name" value="GPCR_2_extracell_dom_sf"/>
</dbReference>
<dbReference type="GO" id="GO:0016020">
    <property type="term" value="C:membrane"/>
    <property type="evidence" value="ECO:0007669"/>
    <property type="project" value="InterPro"/>
</dbReference>
<dbReference type="Proteomes" id="UP000887569">
    <property type="component" value="Unplaced"/>
</dbReference>
<evidence type="ECO:0000313" key="1">
    <source>
        <dbReference type="Proteomes" id="UP000887569"/>
    </source>
</evidence>
<dbReference type="GO" id="GO:0004930">
    <property type="term" value="F:G protein-coupled receptor activity"/>
    <property type="evidence" value="ECO:0007669"/>
    <property type="project" value="InterPro"/>
</dbReference>
<keyword evidence="1" id="KW-1185">Reference proteome</keyword>
<evidence type="ECO:0000313" key="2">
    <source>
        <dbReference type="WBParaSite" id="PgR042_g012_t03"/>
    </source>
</evidence>
<sequence>MGSRSLLLVHERPSTSNVQQNASTLIEIKGLEFNRADTMDECLNALERSNLPTYPDPENISKWCHSSGRWMGREDGDFSRPHGWTNFTMCFTQEVIDMMTK</sequence>
<dbReference type="AlphaFoldDB" id="A0A915BIF8"/>
<dbReference type="WBParaSite" id="PgR042_g012_t03">
    <property type="protein sequence ID" value="PgR042_g012_t03"/>
    <property type="gene ID" value="PgR042_g012"/>
</dbReference>
<accession>A0A915BIF8</accession>
<organism evidence="1 2">
    <name type="scientific">Parascaris univalens</name>
    <name type="common">Nematode worm</name>
    <dbReference type="NCBI Taxonomy" id="6257"/>
    <lineage>
        <taxon>Eukaryota</taxon>
        <taxon>Metazoa</taxon>
        <taxon>Ecdysozoa</taxon>
        <taxon>Nematoda</taxon>
        <taxon>Chromadorea</taxon>
        <taxon>Rhabditida</taxon>
        <taxon>Spirurina</taxon>
        <taxon>Ascaridomorpha</taxon>
        <taxon>Ascaridoidea</taxon>
        <taxon>Ascarididae</taxon>
        <taxon>Parascaris</taxon>
    </lineage>
</organism>
<protein>
    <submittedName>
        <fullName evidence="2">Calcitonin receptor</fullName>
    </submittedName>
</protein>
<dbReference type="Gene3D" id="4.10.1240.10">
    <property type="entry name" value="GPCR, family 2, extracellular hormone receptor domain"/>
    <property type="match status" value="1"/>
</dbReference>
<proteinExistence type="predicted"/>
<name>A0A915BIF8_PARUN</name>